<organism evidence="6 7">
    <name type="scientific">Prevotella intermedia</name>
    <dbReference type="NCBI Taxonomy" id="28131"/>
    <lineage>
        <taxon>Bacteria</taxon>
        <taxon>Pseudomonadati</taxon>
        <taxon>Bacteroidota</taxon>
        <taxon>Bacteroidia</taxon>
        <taxon>Bacteroidales</taxon>
        <taxon>Prevotellaceae</taxon>
        <taxon>Prevotella</taxon>
    </lineage>
</organism>
<dbReference type="InterPro" id="IPR000055">
    <property type="entry name" value="Restrct_endonuc_typeI_TRD"/>
</dbReference>
<dbReference type="PANTHER" id="PTHR43140">
    <property type="entry name" value="TYPE-1 RESTRICTION ENZYME ECOKI SPECIFICITY PROTEIN"/>
    <property type="match status" value="1"/>
</dbReference>
<proteinExistence type="inferred from homology"/>
<dbReference type="InterPro" id="IPR044946">
    <property type="entry name" value="Restrct_endonuc_typeI_TRD_sf"/>
</dbReference>
<accession>A0A2D3L6A9</accession>
<dbReference type="CDD" id="cd17521">
    <property type="entry name" value="RMtype1_S_Sau13435ORF2165P_TRD2-CR2_like"/>
    <property type="match status" value="1"/>
</dbReference>
<dbReference type="GO" id="GO:0009307">
    <property type="term" value="P:DNA restriction-modification system"/>
    <property type="evidence" value="ECO:0007669"/>
    <property type="project" value="UniProtKB-KW"/>
</dbReference>
<reference evidence="6 7" key="1">
    <citation type="submission" date="2017-11" db="EMBL/GenBank/DDBJ databases">
        <title>Genome sequencing of Prevotella intermedia KCOM 2837.</title>
        <authorList>
            <person name="Kook J.-K."/>
            <person name="Park S.-N."/>
            <person name="Lim Y.K."/>
        </authorList>
    </citation>
    <scope>NUCLEOTIDE SEQUENCE [LARGE SCALE GENOMIC DNA]</scope>
    <source>
        <strain evidence="6 7">KCOM 2837</strain>
    </source>
</reference>
<dbReference type="Pfam" id="PF01420">
    <property type="entry name" value="Methylase_S"/>
    <property type="match status" value="1"/>
</dbReference>
<evidence type="ECO:0000256" key="1">
    <source>
        <dbReference type="ARBA" id="ARBA00010923"/>
    </source>
</evidence>
<keyword evidence="3" id="KW-0238">DNA-binding</keyword>
<keyword evidence="2" id="KW-0680">Restriction system</keyword>
<evidence type="ECO:0000259" key="5">
    <source>
        <dbReference type="Pfam" id="PF01420"/>
    </source>
</evidence>
<keyword evidence="4" id="KW-0175">Coiled coil</keyword>
<evidence type="ECO:0000313" key="7">
    <source>
        <dbReference type="Proteomes" id="UP000229630"/>
    </source>
</evidence>
<dbReference type="InterPro" id="IPR051212">
    <property type="entry name" value="Type-I_RE_S_subunit"/>
</dbReference>
<evidence type="ECO:0000313" key="6">
    <source>
        <dbReference type="EMBL" id="ATV26109.1"/>
    </source>
</evidence>
<dbReference type="Gene3D" id="3.90.220.20">
    <property type="entry name" value="DNA methylase specificity domains"/>
    <property type="match status" value="2"/>
</dbReference>
<dbReference type="SUPFAM" id="SSF116734">
    <property type="entry name" value="DNA methylase specificity domain"/>
    <property type="match status" value="2"/>
</dbReference>
<dbReference type="GO" id="GO:0003677">
    <property type="term" value="F:DNA binding"/>
    <property type="evidence" value="ECO:0007669"/>
    <property type="project" value="UniProtKB-KW"/>
</dbReference>
<dbReference type="EMBL" id="CP024723">
    <property type="protein sequence ID" value="ATV26109.1"/>
    <property type="molecule type" value="Genomic_DNA"/>
</dbReference>
<evidence type="ECO:0000256" key="4">
    <source>
        <dbReference type="SAM" id="Coils"/>
    </source>
</evidence>
<feature type="coiled-coil region" evidence="4">
    <location>
        <begin position="179"/>
        <end position="209"/>
    </location>
</feature>
<dbReference type="REBASE" id="225698">
    <property type="entry name" value="S.Pin2837ORF4895P"/>
</dbReference>
<name>A0A2D3L6A9_PREIN</name>
<evidence type="ECO:0000256" key="2">
    <source>
        <dbReference type="ARBA" id="ARBA00022747"/>
    </source>
</evidence>
<comment type="similarity">
    <text evidence="1">Belongs to the type-I restriction system S methylase family.</text>
</comment>
<dbReference type="PANTHER" id="PTHR43140:SF1">
    <property type="entry name" value="TYPE I RESTRICTION ENZYME ECOKI SPECIFICITY SUBUNIT"/>
    <property type="match status" value="1"/>
</dbReference>
<protein>
    <recommendedName>
        <fullName evidence="5">Type I restriction modification DNA specificity domain-containing protein</fullName>
    </recommendedName>
</protein>
<feature type="domain" description="Type I restriction modification DNA specificity" evidence="5">
    <location>
        <begin position="287"/>
        <end position="435"/>
    </location>
</feature>
<evidence type="ECO:0000256" key="3">
    <source>
        <dbReference type="ARBA" id="ARBA00023125"/>
    </source>
</evidence>
<dbReference type="Proteomes" id="UP000229630">
    <property type="component" value="Chromosome 1"/>
</dbReference>
<gene>
    <name evidence="6" type="ORF">CTM62_04900</name>
</gene>
<dbReference type="AlphaFoldDB" id="A0A2D3L6A9"/>
<sequence length="450" mass="52292">MDMDTNGYKYIKFINYRSLALWDVKRYTDDNISFKNSVKLREILHLHKTPVSKEEMLVNNWQIISKINFSGNLFLRGVNETKTFKGNLYKVEGDMLIYSKINARHGCIYYHSKDNIPFGVSSEYPAYKIDSTKVLGEYLVMVLRSDFFKTILNKKITGISKARLKSDEFLDTEIPLLTLSQQEVLVSAYKKKIKEAEDLMLKAEQTEQAINSYLLDVLDIDKGNKGDEDILSNAYKYMRFVHRKNISRWDVYNEKSIVKSRLYKNTNLLNVVIDKPQYGAPYSSQVFDGKMRYIRITDINEDGSLNEEKVSAKGYSNHYLLKENDFLIARSGNTVGKTFLYKNKFGKAIFAGYLIRFKLDETKVIPEYLLTYTKCSLYKEWIKGNMRVSAQPNINSQQYLESPVILPPLDVQKKIVEYIGKQKDEINNLQQHAQIMSTNAIKEFENEIFG</sequence>